<dbReference type="InterPro" id="IPR026988">
    <property type="entry name" value="YaaC-like"/>
</dbReference>
<dbReference type="Proteomes" id="UP000190187">
    <property type="component" value="Unassembled WGS sequence"/>
</dbReference>
<accession>A0ABD6R829</accession>
<dbReference type="RefSeq" id="WP_078994024.1">
    <property type="nucleotide sequence ID" value="NZ_MSTN01000005.1"/>
</dbReference>
<dbReference type="Pfam" id="PF14175">
    <property type="entry name" value="YaaC"/>
    <property type="match status" value="1"/>
</dbReference>
<evidence type="ECO:0000313" key="3">
    <source>
        <dbReference type="Proteomes" id="UP000190187"/>
    </source>
</evidence>
<protein>
    <submittedName>
        <fullName evidence="2">Uncharacterized protein</fullName>
    </submittedName>
</protein>
<reference evidence="2 3" key="1">
    <citation type="submission" date="2017-01" db="EMBL/GenBank/DDBJ databases">
        <title>Draft Genome Sequence of Bacillus thuringiensis DNG9.</title>
        <authorList>
            <person name="Rosana A.R."/>
            <person name="Daas M.S."/>
            <person name="Acedo J.Z."/>
            <person name="Case R.J."/>
            <person name="Vederas J.C."/>
            <person name="Nateche F."/>
            <person name="Kebbouche-Gana S."/>
        </authorList>
    </citation>
    <scope>NUCLEOTIDE SEQUENCE [LARGE SCALE GENOMIC DNA]</scope>
    <source>
        <strain evidence="2 3">DNG9</strain>
    </source>
</reference>
<dbReference type="AlphaFoldDB" id="A0ABD6R829"/>
<proteinExistence type="predicted"/>
<evidence type="ECO:0000256" key="1">
    <source>
        <dbReference type="SAM" id="MobiDB-lite"/>
    </source>
</evidence>
<name>A0ABD6R829_BACTU</name>
<gene>
    <name evidence="2" type="ORF">BVF97_15900</name>
</gene>
<feature type="region of interest" description="Disordered" evidence="1">
    <location>
        <begin position="1"/>
        <end position="21"/>
    </location>
</feature>
<sequence>MRTNEQITKIRKSVKKNRESIKKNSDEIKRIKGQIKVKKPRPSIKIKTMDITLRKAQVDPGFASKTVLTDSTWHYVELYLKRKKDKKDKEALNYWHQAKNFFNATENLDLLSKPLTTYYCFLNATKALLTYKGIGFDNKHGVSGGRAKSKSQVNILHENVSIHPKGVLSGLCNYLNEPIKTIRTVGASKPLPETYTLKDILYNLEYIHRAYNLTYTNQPELFIPIEEPRFVHDQSKNEGWLEVKLEPMSSTRQELMKITGFGVDQYYDNVDYYTLRLNKKFYWNAPRNSPDIKSLDEFKKYYKNHRNRFRYIFSANKLWYIKRKNLQNGLIDRGTLPLTFAAMHRLSEMSRYDPNTLEQHLEKAYGWLLSEFITKSIYQFVDMISSEITGDDFRITGFRT</sequence>
<comment type="caution">
    <text evidence="2">The sequence shown here is derived from an EMBL/GenBank/DDBJ whole genome shotgun (WGS) entry which is preliminary data.</text>
</comment>
<evidence type="ECO:0000313" key="2">
    <source>
        <dbReference type="EMBL" id="OPD52112.1"/>
    </source>
</evidence>
<dbReference type="EMBL" id="MSTN01000005">
    <property type="protein sequence ID" value="OPD52112.1"/>
    <property type="molecule type" value="Genomic_DNA"/>
</dbReference>
<organism evidence="2 3">
    <name type="scientific">Bacillus thuringiensis</name>
    <dbReference type="NCBI Taxonomy" id="1428"/>
    <lineage>
        <taxon>Bacteria</taxon>
        <taxon>Bacillati</taxon>
        <taxon>Bacillota</taxon>
        <taxon>Bacilli</taxon>
        <taxon>Bacillales</taxon>
        <taxon>Bacillaceae</taxon>
        <taxon>Bacillus</taxon>
        <taxon>Bacillus cereus group</taxon>
    </lineage>
</organism>